<evidence type="ECO:0000256" key="1">
    <source>
        <dbReference type="ARBA" id="ARBA00022553"/>
    </source>
</evidence>
<dbReference type="EMBL" id="LWQU01000119">
    <property type="protein sequence ID" value="OAN54252.1"/>
    <property type="molecule type" value="Genomic_DNA"/>
</dbReference>
<dbReference type="Gene3D" id="3.40.50.2300">
    <property type="match status" value="1"/>
</dbReference>
<reference evidence="6 7" key="1">
    <citation type="submission" date="2016-04" db="EMBL/GenBank/DDBJ databases">
        <title>Draft genome sequence of freshwater magnetotactic bacteria Magnetospirillum marisnigri SP-1 and Magnetospirillum moscoviense BB-1.</title>
        <authorList>
            <person name="Koziaeva V."/>
            <person name="Dziuba M.V."/>
            <person name="Ivanov T.M."/>
            <person name="Kuznetsov B."/>
            <person name="Grouzdev D.S."/>
        </authorList>
    </citation>
    <scope>NUCLEOTIDE SEQUENCE [LARGE SCALE GENOMIC DNA]</scope>
    <source>
        <strain evidence="6 7">BB-1</strain>
    </source>
</reference>
<comment type="caution">
    <text evidence="6">The sequence shown here is derived from an EMBL/GenBank/DDBJ whole genome shotgun (WGS) entry which is preliminary data.</text>
</comment>
<name>A0A178MXT5_9PROT</name>
<dbReference type="InterPro" id="IPR050595">
    <property type="entry name" value="Bact_response_regulator"/>
</dbReference>
<dbReference type="GO" id="GO:0000160">
    <property type="term" value="P:phosphorelay signal transduction system"/>
    <property type="evidence" value="ECO:0007669"/>
    <property type="project" value="InterPro"/>
</dbReference>
<dbReference type="Pfam" id="PF00072">
    <property type="entry name" value="Response_reg"/>
    <property type="match status" value="1"/>
</dbReference>
<evidence type="ECO:0000259" key="5">
    <source>
        <dbReference type="PROSITE" id="PS50110"/>
    </source>
</evidence>
<evidence type="ECO:0000256" key="2">
    <source>
        <dbReference type="PROSITE-ProRule" id="PRU00169"/>
    </source>
</evidence>
<dbReference type="SUPFAM" id="SSF52172">
    <property type="entry name" value="CheY-like"/>
    <property type="match status" value="1"/>
</dbReference>
<dbReference type="InterPro" id="IPR014710">
    <property type="entry name" value="RmlC-like_jellyroll"/>
</dbReference>
<dbReference type="SUPFAM" id="SSF51206">
    <property type="entry name" value="cAMP-binding domain-like"/>
    <property type="match status" value="1"/>
</dbReference>
<evidence type="ECO:0000256" key="3">
    <source>
        <dbReference type="SAM" id="MobiDB-lite"/>
    </source>
</evidence>
<dbReference type="PANTHER" id="PTHR44591">
    <property type="entry name" value="STRESS RESPONSE REGULATOR PROTEIN 1"/>
    <property type="match status" value="1"/>
</dbReference>
<dbReference type="SMART" id="SM00100">
    <property type="entry name" value="cNMP"/>
    <property type="match status" value="1"/>
</dbReference>
<evidence type="ECO:0000313" key="7">
    <source>
        <dbReference type="Proteomes" id="UP000078543"/>
    </source>
</evidence>
<keyword evidence="1 2" id="KW-0597">Phosphoprotein</keyword>
<dbReference type="AlphaFoldDB" id="A0A178MXT5"/>
<dbReference type="OrthoDB" id="9786548at2"/>
<feature type="domain" description="Response regulatory" evidence="5">
    <location>
        <begin position="11"/>
        <end position="130"/>
    </location>
</feature>
<dbReference type="InterPro" id="IPR018490">
    <property type="entry name" value="cNMP-bd_dom_sf"/>
</dbReference>
<dbReference type="InterPro" id="IPR011006">
    <property type="entry name" value="CheY-like_superfamily"/>
</dbReference>
<evidence type="ECO:0000313" key="6">
    <source>
        <dbReference type="EMBL" id="OAN54252.1"/>
    </source>
</evidence>
<dbReference type="PANTHER" id="PTHR44591:SF3">
    <property type="entry name" value="RESPONSE REGULATORY DOMAIN-CONTAINING PROTEIN"/>
    <property type="match status" value="1"/>
</dbReference>
<dbReference type="RefSeq" id="WP_068498463.1">
    <property type="nucleotide sequence ID" value="NZ_LWQU01000119.1"/>
</dbReference>
<protein>
    <submittedName>
        <fullName evidence="6">Two-component system response regulator</fullName>
    </submittedName>
</protein>
<sequence>MIVDIDLSPLTVMVIDDSRYARSFMKSALQSFGVRTILEAGDGPTALQILADNKVDLMLVDHDMDPMDGVMLTRFIREGHVPSCKTTPIIMVSGFAEMEKVMDARNAGVNEFLVKPVSADSMFRRIRNALINPRPFVDVASYTGPCRRSVERDMPDGGNRRRNPPLPKPPPLIALPPGVAQQTIRQAVAQGQSAAPGASEKTSRRRFAAGEVIFSEGEAGNEAYVIESGRVIIFKDVDGQKVALGELGASGVFGEMALIDDEPRMASAEAAAPTVCLVLPKATLKAQLNRTPDLVILVVETLLHDIRKMGRELVEARARLKHKRGG</sequence>
<dbReference type="Proteomes" id="UP000078543">
    <property type="component" value="Unassembled WGS sequence"/>
</dbReference>
<proteinExistence type="predicted"/>
<keyword evidence="7" id="KW-1185">Reference proteome</keyword>
<dbReference type="STRING" id="1437059.A6A05_08765"/>
<dbReference type="InterPro" id="IPR000595">
    <property type="entry name" value="cNMP-bd_dom"/>
</dbReference>
<feature type="modified residue" description="4-aspartylphosphate" evidence="2">
    <location>
        <position position="61"/>
    </location>
</feature>
<feature type="compositionally biased region" description="Pro residues" evidence="3">
    <location>
        <begin position="164"/>
        <end position="173"/>
    </location>
</feature>
<organism evidence="6 7">
    <name type="scientific">Magnetospirillum moscoviense</name>
    <dbReference type="NCBI Taxonomy" id="1437059"/>
    <lineage>
        <taxon>Bacteria</taxon>
        <taxon>Pseudomonadati</taxon>
        <taxon>Pseudomonadota</taxon>
        <taxon>Alphaproteobacteria</taxon>
        <taxon>Rhodospirillales</taxon>
        <taxon>Rhodospirillaceae</taxon>
        <taxon>Magnetospirillum</taxon>
    </lineage>
</organism>
<dbReference type="InterPro" id="IPR001789">
    <property type="entry name" value="Sig_transdc_resp-reg_receiver"/>
</dbReference>
<feature type="domain" description="Cyclic nucleotide-binding" evidence="4">
    <location>
        <begin position="205"/>
        <end position="305"/>
    </location>
</feature>
<dbReference type="PRINTS" id="PR00103">
    <property type="entry name" value="CAMPKINASE"/>
</dbReference>
<dbReference type="SMART" id="SM00448">
    <property type="entry name" value="REC"/>
    <property type="match status" value="1"/>
</dbReference>
<dbReference type="PROSITE" id="PS50110">
    <property type="entry name" value="RESPONSE_REGULATORY"/>
    <property type="match status" value="1"/>
</dbReference>
<feature type="compositionally biased region" description="Basic and acidic residues" evidence="3">
    <location>
        <begin position="148"/>
        <end position="159"/>
    </location>
</feature>
<gene>
    <name evidence="6" type="ORF">A6A05_08765</name>
</gene>
<evidence type="ECO:0000259" key="4">
    <source>
        <dbReference type="PROSITE" id="PS50042"/>
    </source>
</evidence>
<dbReference type="Gene3D" id="2.60.120.10">
    <property type="entry name" value="Jelly Rolls"/>
    <property type="match status" value="1"/>
</dbReference>
<feature type="region of interest" description="Disordered" evidence="3">
    <location>
        <begin position="147"/>
        <end position="173"/>
    </location>
</feature>
<accession>A0A178MXT5</accession>
<dbReference type="Pfam" id="PF00027">
    <property type="entry name" value="cNMP_binding"/>
    <property type="match status" value="1"/>
</dbReference>
<dbReference type="PROSITE" id="PS50042">
    <property type="entry name" value="CNMP_BINDING_3"/>
    <property type="match status" value="1"/>
</dbReference>
<dbReference type="CDD" id="cd00038">
    <property type="entry name" value="CAP_ED"/>
    <property type="match status" value="1"/>
</dbReference>